<dbReference type="GO" id="GO:0016020">
    <property type="term" value="C:membrane"/>
    <property type="evidence" value="ECO:0007669"/>
    <property type="project" value="UniProtKB-SubCell"/>
</dbReference>
<accession>A0A6P7SUU5</accession>
<feature type="signal peptide" evidence="6">
    <location>
        <begin position="1"/>
        <end position="22"/>
    </location>
</feature>
<evidence type="ECO:0000313" key="9">
    <source>
        <dbReference type="Proteomes" id="UP000515154"/>
    </source>
</evidence>
<dbReference type="GO" id="GO:0007166">
    <property type="term" value="P:cell surface receptor signaling pathway"/>
    <property type="evidence" value="ECO:0007669"/>
    <property type="project" value="InterPro"/>
</dbReference>
<evidence type="ECO:0000256" key="6">
    <source>
        <dbReference type="SAM" id="SignalP"/>
    </source>
</evidence>
<dbReference type="RefSeq" id="XP_029642042.1">
    <property type="nucleotide sequence ID" value="XM_029786182.2"/>
</dbReference>
<dbReference type="CDD" id="cd15039">
    <property type="entry name" value="7tmB3_Methuselah-like"/>
    <property type="match status" value="1"/>
</dbReference>
<dbReference type="AlphaFoldDB" id="A0A6P7SUU5"/>
<feature type="transmembrane region" description="Helical" evidence="5">
    <location>
        <begin position="502"/>
        <end position="524"/>
    </location>
</feature>
<evidence type="ECO:0000256" key="4">
    <source>
        <dbReference type="ARBA" id="ARBA00023136"/>
    </source>
</evidence>
<dbReference type="PANTHER" id="PTHR45902">
    <property type="entry name" value="LATROPHILIN RECEPTOR-LIKE PROTEIN A"/>
    <property type="match status" value="1"/>
</dbReference>
<feature type="chain" id="PRO_5027744814" evidence="6">
    <location>
        <begin position="23"/>
        <end position="662"/>
    </location>
</feature>
<dbReference type="PANTHER" id="PTHR45902:SF1">
    <property type="entry name" value="LATROPHILIN RECEPTOR-LIKE PROTEIN A"/>
    <property type="match status" value="1"/>
</dbReference>
<feature type="transmembrane region" description="Helical" evidence="5">
    <location>
        <begin position="424"/>
        <end position="446"/>
    </location>
</feature>
<evidence type="ECO:0000256" key="1">
    <source>
        <dbReference type="ARBA" id="ARBA00004141"/>
    </source>
</evidence>
<comment type="subcellular location">
    <subcellularLocation>
        <location evidence="1">Membrane</location>
        <topology evidence="1">Multi-pass membrane protein</topology>
    </subcellularLocation>
</comment>
<dbReference type="KEGG" id="osn:115216677"/>
<dbReference type="Pfam" id="PF00002">
    <property type="entry name" value="7tm_2"/>
    <property type="match status" value="1"/>
</dbReference>
<keyword evidence="3 5" id="KW-1133">Transmembrane helix</keyword>
<dbReference type="PROSITE" id="PS50262">
    <property type="entry name" value="G_PROTEIN_RECEP_F1_2"/>
    <property type="match status" value="1"/>
</dbReference>
<proteinExistence type="predicted"/>
<feature type="transmembrane region" description="Helical" evidence="5">
    <location>
        <begin position="458"/>
        <end position="482"/>
    </location>
</feature>
<dbReference type="Gene3D" id="1.20.1070.10">
    <property type="entry name" value="Rhodopsin 7-helix transmembrane proteins"/>
    <property type="match status" value="1"/>
</dbReference>
<feature type="transmembrane region" description="Helical" evidence="5">
    <location>
        <begin position="391"/>
        <end position="412"/>
    </location>
</feature>
<dbReference type="GO" id="GO:0004930">
    <property type="term" value="F:G protein-coupled receptor activity"/>
    <property type="evidence" value="ECO:0007669"/>
    <property type="project" value="InterPro"/>
</dbReference>
<dbReference type="InterPro" id="IPR017981">
    <property type="entry name" value="GPCR_2-like_7TM"/>
</dbReference>
<evidence type="ECO:0000256" key="2">
    <source>
        <dbReference type="ARBA" id="ARBA00022692"/>
    </source>
</evidence>
<feature type="domain" description="G-protein coupled receptors family 2 profile 2" evidence="7">
    <location>
        <begin position="390"/>
        <end position="642"/>
    </location>
</feature>
<keyword evidence="6" id="KW-0732">Signal</keyword>
<protein>
    <submittedName>
        <fullName evidence="10">Uncharacterized protein LOC115216677</fullName>
    </submittedName>
</protein>
<dbReference type="SUPFAM" id="SSF81321">
    <property type="entry name" value="Family A G protein-coupled receptor-like"/>
    <property type="match status" value="1"/>
</dbReference>
<dbReference type="Proteomes" id="UP000515154">
    <property type="component" value="Linkage group LG10"/>
</dbReference>
<dbReference type="InterPro" id="IPR053231">
    <property type="entry name" value="GPCR_LN-TM7"/>
</dbReference>
<keyword evidence="2 5" id="KW-0812">Transmembrane</keyword>
<dbReference type="PROSITE" id="PS50261">
    <property type="entry name" value="G_PROTEIN_RECEP_F2_4"/>
    <property type="match status" value="1"/>
</dbReference>
<evidence type="ECO:0000259" key="7">
    <source>
        <dbReference type="PROSITE" id="PS50261"/>
    </source>
</evidence>
<name>A0A6P7SUU5_9MOLL</name>
<evidence type="ECO:0000259" key="8">
    <source>
        <dbReference type="PROSITE" id="PS50262"/>
    </source>
</evidence>
<evidence type="ECO:0000256" key="5">
    <source>
        <dbReference type="SAM" id="Phobius"/>
    </source>
</evidence>
<feature type="domain" description="G-protein coupled receptors family 1 profile" evidence="8">
    <location>
        <begin position="370"/>
        <end position="600"/>
    </location>
</feature>
<feature type="transmembrane region" description="Helical" evidence="5">
    <location>
        <begin position="544"/>
        <end position="567"/>
    </location>
</feature>
<dbReference type="InterPro" id="IPR000832">
    <property type="entry name" value="GPCR_2_secretin-like"/>
</dbReference>
<feature type="transmembrane region" description="Helical" evidence="5">
    <location>
        <begin position="619"/>
        <end position="639"/>
    </location>
</feature>
<evidence type="ECO:0000256" key="3">
    <source>
        <dbReference type="ARBA" id="ARBA00022989"/>
    </source>
</evidence>
<evidence type="ECO:0000313" key="10">
    <source>
        <dbReference type="RefSeq" id="XP_029642042.1"/>
    </source>
</evidence>
<feature type="transmembrane region" description="Helical" evidence="5">
    <location>
        <begin position="588"/>
        <end position="613"/>
    </location>
</feature>
<reference evidence="10" key="1">
    <citation type="submission" date="2025-08" db="UniProtKB">
        <authorList>
            <consortium name="RefSeq"/>
        </authorList>
    </citation>
    <scope>IDENTIFICATION</scope>
</reference>
<keyword evidence="9" id="KW-1185">Reference proteome</keyword>
<gene>
    <name evidence="10" type="primary">LOC115216677</name>
</gene>
<dbReference type="InterPro" id="IPR017452">
    <property type="entry name" value="GPCR_Rhodpsn_7TM"/>
</dbReference>
<sequence length="662" mass="76231">MSFSLKMKNLILMIAFITFASGHYTINSTSVCSDPMCTKDDILPSSASYHTKGCYCDDLCEIYGDCCQNYNFTKPDNVAKYGQVECVLTDKHFVMMVASCSRDFIDNTDIKQNCLIDPGHPIWSVPVNGNDSKVVYKNMFCALCNGEKNYTFWNISYRCKGHVDVNDSLIITEKQIKEANCQLQKSNPSQHREHRCEKNLVTSCLNQSVANSTLTKCERGPYGVIRSNLHKSYKNIHCFNCSRAQNEKIVCQTISKIPTYFPRIIGGKGFPRASYFILLDFNRDRMSINGRVVHLASCNNGYVYNHLEGKCSLVIHSTENGMLQLNCSMIKLKQFEFTILENNTLFHNKSKTLHGEEFYTLNSSEAFICSHRFQLVTVPRKDSSKDLEYEILLTITGTSISLIALFIFFIIFWKFQTIWNLYTWINISYAFSLFMAQIMFLLAEFIGHDSSYCRSLAITIHYFFLVSFFWMNIISFCGYLLVCKSTAYTMMNRERKKSFLIFSLYAWLTPSLFILAAGMIDIFQPTSDFAPQYGKIYCWMNTKHSILLFFALPLLIIIILNMTAYYFTIKTIKKVRKMTRQKEDHKQIQTLIVSVKLCVLTGITWVIGFLAAITGLSVLRILFIILNSTFGLWVTICFLRTRAIIGGFKQSFKSFRESFRYS</sequence>
<organism evidence="9 10">
    <name type="scientific">Octopus sinensis</name>
    <name type="common">East Asian common octopus</name>
    <dbReference type="NCBI Taxonomy" id="2607531"/>
    <lineage>
        <taxon>Eukaryota</taxon>
        <taxon>Metazoa</taxon>
        <taxon>Spiralia</taxon>
        <taxon>Lophotrochozoa</taxon>
        <taxon>Mollusca</taxon>
        <taxon>Cephalopoda</taxon>
        <taxon>Coleoidea</taxon>
        <taxon>Octopodiformes</taxon>
        <taxon>Octopoda</taxon>
        <taxon>Incirrata</taxon>
        <taxon>Octopodidae</taxon>
        <taxon>Octopus</taxon>
    </lineage>
</organism>
<keyword evidence="4 5" id="KW-0472">Membrane</keyword>